<dbReference type="EMBL" id="CALNXI010002829">
    <property type="protein sequence ID" value="CAH3190979.1"/>
    <property type="molecule type" value="Genomic_DNA"/>
</dbReference>
<proteinExistence type="predicted"/>
<dbReference type="Proteomes" id="UP001159427">
    <property type="component" value="Unassembled WGS sequence"/>
</dbReference>
<evidence type="ECO:0000313" key="2">
    <source>
        <dbReference type="Proteomes" id="UP001159427"/>
    </source>
</evidence>
<protein>
    <submittedName>
        <fullName evidence="1">Uncharacterized protein</fullName>
    </submittedName>
</protein>
<keyword evidence="2" id="KW-1185">Reference proteome</keyword>
<reference evidence="1 2" key="1">
    <citation type="submission" date="2022-05" db="EMBL/GenBank/DDBJ databases">
        <authorList>
            <consortium name="Genoscope - CEA"/>
            <person name="William W."/>
        </authorList>
    </citation>
    <scope>NUCLEOTIDE SEQUENCE [LARGE SCALE GENOMIC DNA]</scope>
</reference>
<sequence>MLKSGSSPGDKQITPMLLEDLLDSMCHLPAKQTKFRDLDLLPIQIDLSWLDEGDGLENTFVRCQGRCHKSCYDLYEVETSGCWKVYTRPKYHAPCLASLYKKAERVKEEGEEDGTRPRRLEGIALAELVSIIEKSREK</sequence>
<comment type="caution">
    <text evidence="1">The sequence shown here is derived from an EMBL/GenBank/DDBJ whole genome shotgun (WGS) entry which is preliminary data.</text>
</comment>
<gene>
    <name evidence="1" type="ORF">PEVE_00021123</name>
</gene>
<accession>A0ABN8SKK1</accession>
<evidence type="ECO:0000313" key="1">
    <source>
        <dbReference type="EMBL" id="CAH3190979.1"/>
    </source>
</evidence>
<name>A0ABN8SKK1_9CNID</name>
<organism evidence="1 2">
    <name type="scientific">Porites evermanni</name>
    <dbReference type="NCBI Taxonomy" id="104178"/>
    <lineage>
        <taxon>Eukaryota</taxon>
        <taxon>Metazoa</taxon>
        <taxon>Cnidaria</taxon>
        <taxon>Anthozoa</taxon>
        <taxon>Hexacorallia</taxon>
        <taxon>Scleractinia</taxon>
        <taxon>Fungiina</taxon>
        <taxon>Poritidae</taxon>
        <taxon>Porites</taxon>
    </lineage>
</organism>